<gene>
    <name evidence="2" type="ORF">EDD29_3956</name>
</gene>
<feature type="region of interest" description="Disordered" evidence="1">
    <location>
        <begin position="1"/>
        <end position="70"/>
    </location>
</feature>
<protein>
    <submittedName>
        <fullName evidence="2">Uncharacterized protein DUF2795</fullName>
    </submittedName>
</protein>
<comment type="caution">
    <text evidence="2">The sequence shown here is derived from an EMBL/GenBank/DDBJ whole genome shotgun (WGS) entry which is preliminary data.</text>
</comment>
<evidence type="ECO:0000256" key="1">
    <source>
        <dbReference type="SAM" id="MobiDB-lite"/>
    </source>
</evidence>
<dbReference type="InterPro" id="IPR021527">
    <property type="entry name" value="DUF2795"/>
</dbReference>
<evidence type="ECO:0000313" key="3">
    <source>
        <dbReference type="Proteomes" id="UP000272400"/>
    </source>
</evidence>
<name>A0A3N1CYN6_9ACTN</name>
<organism evidence="2 3">
    <name type="scientific">Actinocorallia herbida</name>
    <dbReference type="NCBI Taxonomy" id="58109"/>
    <lineage>
        <taxon>Bacteria</taxon>
        <taxon>Bacillati</taxon>
        <taxon>Actinomycetota</taxon>
        <taxon>Actinomycetes</taxon>
        <taxon>Streptosporangiales</taxon>
        <taxon>Thermomonosporaceae</taxon>
        <taxon>Actinocorallia</taxon>
    </lineage>
</organism>
<dbReference type="OrthoDB" id="5519961at2"/>
<proteinExistence type="predicted"/>
<accession>A0A3N1CYN6</accession>
<feature type="compositionally biased region" description="Basic and acidic residues" evidence="1">
    <location>
        <begin position="1"/>
        <end position="22"/>
    </location>
</feature>
<dbReference type="Pfam" id="PF11387">
    <property type="entry name" value="DUF2795"/>
    <property type="match status" value="1"/>
</dbReference>
<dbReference type="RefSeq" id="WP_123665793.1">
    <property type="nucleotide sequence ID" value="NZ_RJKE01000001.1"/>
</dbReference>
<dbReference type="AlphaFoldDB" id="A0A3N1CYN6"/>
<dbReference type="Proteomes" id="UP000272400">
    <property type="component" value="Unassembled WGS sequence"/>
</dbReference>
<sequence length="134" mass="14581">MDKSGNKHGARLDEEMRRETRPLTRSGGPVRSRPWDDPEPIDTDTGRDPTATLADLRGAPPGLSPQEVEERSAFASLLAGIRYPASPGSLATHVRDAGGPDVAVDRLSQLPERSYHALPEVVRDLGIGHEDRRV</sequence>
<dbReference type="EMBL" id="RJKE01000001">
    <property type="protein sequence ID" value="ROO86391.1"/>
    <property type="molecule type" value="Genomic_DNA"/>
</dbReference>
<evidence type="ECO:0000313" key="2">
    <source>
        <dbReference type="EMBL" id="ROO86391.1"/>
    </source>
</evidence>
<reference evidence="2 3" key="1">
    <citation type="submission" date="2018-11" db="EMBL/GenBank/DDBJ databases">
        <title>Sequencing the genomes of 1000 actinobacteria strains.</title>
        <authorList>
            <person name="Klenk H.-P."/>
        </authorList>
    </citation>
    <scope>NUCLEOTIDE SEQUENCE [LARGE SCALE GENOMIC DNA]</scope>
    <source>
        <strain evidence="2 3">DSM 44254</strain>
    </source>
</reference>
<keyword evidence="3" id="KW-1185">Reference proteome</keyword>